<organism evidence="1 2">
    <name type="scientific">Senna tora</name>
    <dbReference type="NCBI Taxonomy" id="362788"/>
    <lineage>
        <taxon>Eukaryota</taxon>
        <taxon>Viridiplantae</taxon>
        <taxon>Streptophyta</taxon>
        <taxon>Embryophyta</taxon>
        <taxon>Tracheophyta</taxon>
        <taxon>Spermatophyta</taxon>
        <taxon>Magnoliopsida</taxon>
        <taxon>eudicotyledons</taxon>
        <taxon>Gunneridae</taxon>
        <taxon>Pentapetalae</taxon>
        <taxon>rosids</taxon>
        <taxon>fabids</taxon>
        <taxon>Fabales</taxon>
        <taxon>Fabaceae</taxon>
        <taxon>Caesalpinioideae</taxon>
        <taxon>Cassia clade</taxon>
        <taxon>Senna</taxon>
    </lineage>
</organism>
<protein>
    <submittedName>
        <fullName evidence="1">Uncharacterized protein</fullName>
    </submittedName>
</protein>
<accession>A0A834WTL5</accession>
<dbReference type="AlphaFoldDB" id="A0A834WTL5"/>
<dbReference type="Proteomes" id="UP000634136">
    <property type="component" value="Unassembled WGS sequence"/>
</dbReference>
<evidence type="ECO:0000313" key="2">
    <source>
        <dbReference type="Proteomes" id="UP000634136"/>
    </source>
</evidence>
<reference evidence="1" key="1">
    <citation type="submission" date="2020-09" db="EMBL/GenBank/DDBJ databases">
        <title>Genome-Enabled Discovery of Anthraquinone Biosynthesis in Senna tora.</title>
        <authorList>
            <person name="Kang S.-H."/>
            <person name="Pandey R.P."/>
            <person name="Lee C.-M."/>
            <person name="Sim J.-S."/>
            <person name="Jeong J.-T."/>
            <person name="Choi B.-S."/>
            <person name="Jung M."/>
            <person name="Ginzburg D."/>
            <person name="Zhao K."/>
            <person name="Won S.Y."/>
            <person name="Oh T.-J."/>
            <person name="Yu Y."/>
            <person name="Kim N.-H."/>
            <person name="Lee O.R."/>
            <person name="Lee T.-H."/>
            <person name="Bashyal P."/>
            <person name="Kim T.-S."/>
            <person name="Lee W.-H."/>
            <person name="Kawkins C."/>
            <person name="Kim C.-K."/>
            <person name="Kim J.S."/>
            <person name="Ahn B.O."/>
            <person name="Rhee S.Y."/>
            <person name="Sohng J.K."/>
        </authorList>
    </citation>
    <scope>NUCLEOTIDE SEQUENCE</scope>
    <source>
        <tissue evidence="1">Leaf</tissue>
    </source>
</reference>
<sequence>MDLMLEWDSWSHGRCANSCKHILFRKSRLNLKRIEDVQVKRVVAQVSQTGRFALILIIPVVLKLEWDS</sequence>
<name>A0A834WTL5_9FABA</name>
<evidence type="ECO:0000313" key="1">
    <source>
        <dbReference type="EMBL" id="KAF7832164.1"/>
    </source>
</evidence>
<proteinExistence type="predicted"/>
<gene>
    <name evidence="1" type="ORF">G2W53_014497</name>
</gene>
<dbReference type="EMBL" id="JAAIUW010000005">
    <property type="protein sequence ID" value="KAF7832164.1"/>
    <property type="molecule type" value="Genomic_DNA"/>
</dbReference>
<keyword evidence="2" id="KW-1185">Reference proteome</keyword>
<comment type="caution">
    <text evidence="1">The sequence shown here is derived from an EMBL/GenBank/DDBJ whole genome shotgun (WGS) entry which is preliminary data.</text>
</comment>